<proteinExistence type="predicted"/>
<gene>
    <name evidence="2" type="ORF">C8F04DRAFT_1258315</name>
</gene>
<organism evidence="2 3">
    <name type="scientific">Mycena alexandri</name>
    <dbReference type="NCBI Taxonomy" id="1745969"/>
    <lineage>
        <taxon>Eukaryota</taxon>
        <taxon>Fungi</taxon>
        <taxon>Dikarya</taxon>
        <taxon>Basidiomycota</taxon>
        <taxon>Agaricomycotina</taxon>
        <taxon>Agaricomycetes</taxon>
        <taxon>Agaricomycetidae</taxon>
        <taxon>Agaricales</taxon>
        <taxon>Marasmiineae</taxon>
        <taxon>Mycenaceae</taxon>
        <taxon>Mycena</taxon>
    </lineage>
</organism>
<evidence type="ECO:0000256" key="1">
    <source>
        <dbReference type="SAM" id="MobiDB-lite"/>
    </source>
</evidence>
<dbReference type="AlphaFoldDB" id="A0AAD6X8N3"/>
<dbReference type="EMBL" id="JARJCM010000045">
    <property type="protein sequence ID" value="KAJ7036204.1"/>
    <property type="molecule type" value="Genomic_DNA"/>
</dbReference>
<keyword evidence="3" id="KW-1185">Reference proteome</keyword>
<reference evidence="2" key="1">
    <citation type="submission" date="2023-03" db="EMBL/GenBank/DDBJ databases">
        <title>Massive genome expansion in bonnet fungi (Mycena s.s.) driven by repeated elements and novel gene families across ecological guilds.</title>
        <authorList>
            <consortium name="Lawrence Berkeley National Laboratory"/>
            <person name="Harder C.B."/>
            <person name="Miyauchi S."/>
            <person name="Viragh M."/>
            <person name="Kuo A."/>
            <person name="Thoen E."/>
            <person name="Andreopoulos B."/>
            <person name="Lu D."/>
            <person name="Skrede I."/>
            <person name="Drula E."/>
            <person name="Henrissat B."/>
            <person name="Morin E."/>
            <person name="Kohler A."/>
            <person name="Barry K."/>
            <person name="LaButti K."/>
            <person name="Morin E."/>
            <person name="Salamov A."/>
            <person name="Lipzen A."/>
            <person name="Mereny Z."/>
            <person name="Hegedus B."/>
            <person name="Baldrian P."/>
            <person name="Stursova M."/>
            <person name="Weitz H."/>
            <person name="Taylor A."/>
            <person name="Grigoriev I.V."/>
            <person name="Nagy L.G."/>
            <person name="Martin F."/>
            <person name="Kauserud H."/>
        </authorList>
    </citation>
    <scope>NUCLEOTIDE SEQUENCE</scope>
    <source>
        <strain evidence="2">CBHHK200</strain>
    </source>
</reference>
<feature type="region of interest" description="Disordered" evidence="1">
    <location>
        <begin position="75"/>
        <end position="98"/>
    </location>
</feature>
<comment type="caution">
    <text evidence="2">The sequence shown here is derived from an EMBL/GenBank/DDBJ whole genome shotgun (WGS) entry which is preliminary data.</text>
</comment>
<evidence type="ECO:0000313" key="2">
    <source>
        <dbReference type="EMBL" id="KAJ7036204.1"/>
    </source>
</evidence>
<evidence type="ECO:0000313" key="3">
    <source>
        <dbReference type="Proteomes" id="UP001218188"/>
    </source>
</evidence>
<sequence>MLAEVEKKQYRLVILGRKDSSENSSGMSKTAAFKAIGKTILPDEAAIDEDAVGKRVKLQYEHVYGLYKKHTKRLRQTGGGLRGNDDDDDSAGAGDHVP</sequence>
<name>A0AAD6X8N3_9AGAR</name>
<protein>
    <submittedName>
        <fullName evidence="2">Uncharacterized protein</fullName>
    </submittedName>
</protein>
<dbReference type="Proteomes" id="UP001218188">
    <property type="component" value="Unassembled WGS sequence"/>
</dbReference>
<accession>A0AAD6X8N3</accession>